<reference evidence="1 2" key="1">
    <citation type="submission" date="2016-01" db="EMBL/GenBank/DDBJ databases">
        <title>Complete genome and mega plasmid sequence of Sphingomonas panacis DCY99 elicits systemic resistance in rice to Xanthomonas oryzae.</title>
        <authorList>
            <person name="Kim Y.J."/>
            <person name="Yang D.C."/>
            <person name="Sing P."/>
        </authorList>
    </citation>
    <scope>NUCLEOTIDE SEQUENCE [LARGE SCALE GENOMIC DNA]</scope>
    <source>
        <strain evidence="1 2">DCY99</strain>
    </source>
</reference>
<name>A0A1B3ZB69_9SPHN</name>
<dbReference type="Pfam" id="PF12893">
    <property type="entry name" value="Lumazine_bd_2"/>
    <property type="match status" value="1"/>
</dbReference>
<dbReference type="EMBL" id="CP014168">
    <property type="protein sequence ID" value="AOH84676.1"/>
    <property type="molecule type" value="Genomic_DNA"/>
</dbReference>
<dbReference type="InterPro" id="IPR032710">
    <property type="entry name" value="NTF2-like_dom_sf"/>
</dbReference>
<dbReference type="Gene3D" id="3.10.450.50">
    <property type="match status" value="1"/>
</dbReference>
<dbReference type="KEGG" id="span:AWL63_12560"/>
<protein>
    <submittedName>
        <fullName evidence="1">Uncharacterized protein</fullName>
    </submittedName>
</protein>
<evidence type="ECO:0000313" key="2">
    <source>
        <dbReference type="Proteomes" id="UP000094256"/>
    </source>
</evidence>
<sequence length="161" mass="16977">MSLFLAAALLVDQTTPIPKLPPANPIPLADADTGAVMAPVTAFLAGVAASDPKAILAVVRADGGATYAAENPDGTRTITRRSWAEVAARFAPGADRFEERISDPAIESDGDIAMVWAPYTFRINGTLHHCGVDHFDLVREGGTWKIANASWSSRTTGCDAQ</sequence>
<organism evidence="1 2">
    <name type="scientific">Sphingomonas panacis</name>
    <dbReference type="NCBI Taxonomy" id="1560345"/>
    <lineage>
        <taxon>Bacteria</taxon>
        <taxon>Pseudomonadati</taxon>
        <taxon>Pseudomonadota</taxon>
        <taxon>Alphaproteobacteria</taxon>
        <taxon>Sphingomonadales</taxon>
        <taxon>Sphingomonadaceae</taxon>
        <taxon>Sphingomonas</taxon>
    </lineage>
</organism>
<dbReference type="Proteomes" id="UP000094256">
    <property type="component" value="Chromosome"/>
</dbReference>
<gene>
    <name evidence="1" type="ORF">AWL63_12560</name>
</gene>
<proteinExistence type="predicted"/>
<dbReference type="RefSeq" id="WP_069205226.1">
    <property type="nucleotide sequence ID" value="NZ_CP014168.1"/>
</dbReference>
<dbReference type="OrthoDB" id="117186at2"/>
<dbReference type="InterPro" id="IPR039437">
    <property type="entry name" value="FrzH/put_lumazine-bd"/>
</dbReference>
<accession>A0A1B3ZB69</accession>
<dbReference type="AlphaFoldDB" id="A0A1B3ZB69"/>
<keyword evidence="2" id="KW-1185">Reference proteome</keyword>
<dbReference type="SUPFAM" id="SSF54427">
    <property type="entry name" value="NTF2-like"/>
    <property type="match status" value="1"/>
</dbReference>
<dbReference type="STRING" id="1560345.AWL63_12560"/>
<evidence type="ECO:0000313" key="1">
    <source>
        <dbReference type="EMBL" id="AOH84676.1"/>
    </source>
</evidence>